<dbReference type="CDD" id="cd06261">
    <property type="entry name" value="TM_PBP2"/>
    <property type="match status" value="1"/>
</dbReference>
<feature type="compositionally biased region" description="Gly residues" evidence="8">
    <location>
        <begin position="134"/>
        <end position="148"/>
    </location>
</feature>
<keyword evidence="6 7" id="KW-0472">Membrane</keyword>
<dbReference type="EMBL" id="SMKI01000012">
    <property type="protein sequence ID" value="TDC79702.1"/>
    <property type="molecule type" value="Genomic_DNA"/>
</dbReference>
<dbReference type="Proteomes" id="UP000295345">
    <property type="component" value="Unassembled WGS sequence"/>
</dbReference>
<feature type="transmembrane region" description="Helical" evidence="7">
    <location>
        <begin position="291"/>
        <end position="309"/>
    </location>
</feature>
<dbReference type="GO" id="GO:0055085">
    <property type="term" value="P:transmembrane transport"/>
    <property type="evidence" value="ECO:0007669"/>
    <property type="project" value="InterPro"/>
</dbReference>
<reference evidence="10 11" key="1">
    <citation type="submission" date="2019-03" db="EMBL/GenBank/DDBJ databases">
        <title>Draft genome sequences of novel Actinobacteria.</title>
        <authorList>
            <person name="Sahin N."/>
            <person name="Ay H."/>
            <person name="Saygin H."/>
        </authorList>
    </citation>
    <scope>NUCLEOTIDE SEQUENCE [LARGE SCALE GENOMIC DNA]</scope>
    <source>
        <strain evidence="10 11">DSM 41900</strain>
    </source>
</reference>
<proteinExistence type="inferred from homology"/>
<dbReference type="InterPro" id="IPR050366">
    <property type="entry name" value="BP-dependent_transpt_permease"/>
</dbReference>
<comment type="subcellular location">
    <subcellularLocation>
        <location evidence="1 7">Cell membrane</location>
        <topology evidence="1 7">Multi-pass membrane protein</topology>
    </subcellularLocation>
</comment>
<evidence type="ECO:0000256" key="4">
    <source>
        <dbReference type="ARBA" id="ARBA00022692"/>
    </source>
</evidence>
<evidence type="ECO:0000256" key="1">
    <source>
        <dbReference type="ARBA" id="ARBA00004651"/>
    </source>
</evidence>
<dbReference type="OrthoDB" id="9812701at2"/>
<feature type="transmembrane region" description="Helical" evidence="7">
    <location>
        <begin position="415"/>
        <end position="438"/>
    </location>
</feature>
<dbReference type="InterPro" id="IPR035906">
    <property type="entry name" value="MetI-like_sf"/>
</dbReference>
<comment type="similarity">
    <text evidence="7">Belongs to the binding-protein-dependent transport system permease family.</text>
</comment>
<feature type="compositionally biased region" description="Low complexity" evidence="8">
    <location>
        <begin position="43"/>
        <end position="76"/>
    </location>
</feature>
<keyword evidence="2 7" id="KW-0813">Transport</keyword>
<keyword evidence="11" id="KW-1185">Reference proteome</keyword>
<feature type="compositionally biased region" description="Low complexity" evidence="8">
    <location>
        <begin position="149"/>
        <end position="159"/>
    </location>
</feature>
<evidence type="ECO:0000256" key="5">
    <source>
        <dbReference type="ARBA" id="ARBA00022989"/>
    </source>
</evidence>
<evidence type="ECO:0000313" key="11">
    <source>
        <dbReference type="Proteomes" id="UP000295345"/>
    </source>
</evidence>
<feature type="region of interest" description="Disordered" evidence="8">
    <location>
        <begin position="1"/>
        <end position="171"/>
    </location>
</feature>
<evidence type="ECO:0000313" key="10">
    <source>
        <dbReference type="EMBL" id="TDC79702.1"/>
    </source>
</evidence>
<protein>
    <submittedName>
        <fullName evidence="10">ABC transporter permease</fullName>
    </submittedName>
</protein>
<evidence type="ECO:0000256" key="6">
    <source>
        <dbReference type="ARBA" id="ARBA00023136"/>
    </source>
</evidence>
<dbReference type="PANTHER" id="PTHR43386:SF1">
    <property type="entry name" value="D,D-DIPEPTIDE TRANSPORT SYSTEM PERMEASE PROTEIN DDPC-RELATED"/>
    <property type="match status" value="1"/>
</dbReference>
<keyword evidence="4 7" id="KW-0812">Transmembrane</keyword>
<dbReference type="Pfam" id="PF00528">
    <property type="entry name" value="BPD_transp_1"/>
    <property type="match status" value="1"/>
</dbReference>
<feature type="transmembrane region" description="Helical" evidence="7">
    <location>
        <begin position="315"/>
        <end position="331"/>
    </location>
</feature>
<feature type="compositionally biased region" description="Low complexity" evidence="8">
    <location>
        <begin position="113"/>
        <end position="122"/>
    </location>
</feature>
<evidence type="ECO:0000256" key="3">
    <source>
        <dbReference type="ARBA" id="ARBA00022475"/>
    </source>
</evidence>
<comment type="caution">
    <text evidence="10">The sequence shown here is derived from an EMBL/GenBank/DDBJ whole genome shotgun (WGS) entry which is preliminary data.</text>
</comment>
<feature type="transmembrane region" description="Helical" evidence="7">
    <location>
        <begin position="370"/>
        <end position="395"/>
    </location>
</feature>
<evidence type="ECO:0000256" key="7">
    <source>
        <dbReference type="RuleBase" id="RU363032"/>
    </source>
</evidence>
<dbReference type="PANTHER" id="PTHR43386">
    <property type="entry name" value="OLIGOPEPTIDE TRANSPORT SYSTEM PERMEASE PROTEIN APPC"/>
    <property type="match status" value="1"/>
</dbReference>
<accession>A0A4R4TVS1</accession>
<dbReference type="AlphaFoldDB" id="A0A4R4TVS1"/>
<feature type="transmembrane region" description="Helical" evidence="7">
    <location>
        <begin position="258"/>
        <end position="279"/>
    </location>
</feature>
<dbReference type="PROSITE" id="PS50928">
    <property type="entry name" value="ABC_TM1"/>
    <property type="match status" value="1"/>
</dbReference>
<sequence length="446" mass="45150">MGRHRVARDHPGAARRFGAGAGLRQEPADGAGRALRRDGLGQGRLAGQSPPRARGAQRGAATADGARAAAGQPARRLGGGGERLLPHRARPDDGHGGQLPGHPDGVGDRELRGAGVRAGQPAGRPPRPAARPPAGGGAGGAGGAGVNGVNGVTRVAGTAPHQAPSPPAVTPEAGRLAARLGYWLRRPGLVLSVLVVGAVLTAAILPELFTSRDPLTGVPAEKLRGPSAEHPFGTDQLGRDLFARTVHGAALSLRATSLAVAVGLVAGSAMGLLAGALGGRVDDVLMRCADVLLAIPALLLSLAIVTALGFGTTRVAIAVGVTSVAGFARVMRAEVLRVRGTVYVEAAHAAGARRHSVLLRHVLPNAAGPVLVFAAVEFGAVVLAVSALSFLGYGAEPPTPEWGSLVSEGRDYLAGAWWLTTFPGLTIAATVLAANRIARAWEGEER</sequence>
<evidence type="ECO:0000256" key="2">
    <source>
        <dbReference type="ARBA" id="ARBA00022448"/>
    </source>
</evidence>
<feature type="transmembrane region" description="Helical" evidence="7">
    <location>
        <begin position="189"/>
        <end position="209"/>
    </location>
</feature>
<keyword evidence="5 7" id="KW-1133">Transmembrane helix</keyword>
<gene>
    <name evidence="10" type="ORF">E1283_02140</name>
</gene>
<feature type="domain" description="ABC transmembrane type-1" evidence="9">
    <location>
        <begin position="249"/>
        <end position="438"/>
    </location>
</feature>
<dbReference type="Gene3D" id="1.10.3720.10">
    <property type="entry name" value="MetI-like"/>
    <property type="match status" value="1"/>
</dbReference>
<evidence type="ECO:0000256" key="8">
    <source>
        <dbReference type="SAM" id="MobiDB-lite"/>
    </source>
</evidence>
<name>A0A4R4TVS1_9ACTN</name>
<dbReference type="SUPFAM" id="SSF161098">
    <property type="entry name" value="MetI-like"/>
    <property type="match status" value="1"/>
</dbReference>
<evidence type="ECO:0000259" key="9">
    <source>
        <dbReference type="PROSITE" id="PS50928"/>
    </source>
</evidence>
<keyword evidence="3" id="KW-1003">Cell membrane</keyword>
<dbReference type="GO" id="GO:0005886">
    <property type="term" value="C:plasma membrane"/>
    <property type="evidence" value="ECO:0007669"/>
    <property type="project" value="UniProtKB-SubCell"/>
</dbReference>
<organism evidence="10 11">
    <name type="scientific">Streptomyces hainanensis</name>
    <dbReference type="NCBI Taxonomy" id="402648"/>
    <lineage>
        <taxon>Bacteria</taxon>
        <taxon>Bacillati</taxon>
        <taxon>Actinomycetota</taxon>
        <taxon>Actinomycetes</taxon>
        <taxon>Kitasatosporales</taxon>
        <taxon>Streptomycetaceae</taxon>
        <taxon>Streptomyces</taxon>
    </lineage>
</organism>
<dbReference type="InterPro" id="IPR000515">
    <property type="entry name" value="MetI-like"/>
</dbReference>